<dbReference type="EMBL" id="BGPR01013091">
    <property type="protein sequence ID" value="GBN59202.1"/>
    <property type="molecule type" value="Genomic_DNA"/>
</dbReference>
<accession>A0A4Y2Q7H6</accession>
<protein>
    <submittedName>
        <fullName evidence="2">Uncharacterized protein</fullName>
    </submittedName>
</protein>
<sequence length="150" mass="17296">MLIHALLGHIRQTGFSERPFLQSAGASKSRLSRISDGNPMANPKRKPGRRNSKSETGKKSSLSGLMCFSRRWGEARSHRKRIQELVSKSCRLRCRCCREMFHGKEEKHWLDLQNLCDKEKLVEFYFQLNSLLSAHLACAMHCHMNPISRV</sequence>
<keyword evidence="3" id="KW-1185">Reference proteome</keyword>
<proteinExistence type="predicted"/>
<evidence type="ECO:0000313" key="3">
    <source>
        <dbReference type="Proteomes" id="UP000499080"/>
    </source>
</evidence>
<dbReference type="AlphaFoldDB" id="A0A4Y2Q7H6"/>
<gene>
    <name evidence="2" type="ORF">AVEN_215055_1</name>
</gene>
<evidence type="ECO:0000256" key="1">
    <source>
        <dbReference type="SAM" id="MobiDB-lite"/>
    </source>
</evidence>
<comment type="caution">
    <text evidence="2">The sequence shown here is derived from an EMBL/GenBank/DDBJ whole genome shotgun (WGS) entry which is preliminary data.</text>
</comment>
<organism evidence="2 3">
    <name type="scientific">Araneus ventricosus</name>
    <name type="common">Orbweaver spider</name>
    <name type="synonym">Epeira ventricosa</name>
    <dbReference type="NCBI Taxonomy" id="182803"/>
    <lineage>
        <taxon>Eukaryota</taxon>
        <taxon>Metazoa</taxon>
        <taxon>Ecdysozoa</taxon>
        <taxon>Arthropoda</taxon>
        <taxon>Chelicerata</taxon>
        <taxon>Arachnida</taxon>
        <taxon>Araneae</taxon>
        <taxon>Araneomorphae</taxon>
        <taxon>Entelegynae</taxon>
        <taxon>Araneoidea</taxon>
        <taxon>Araneidae</taxon>
        <taxon>Araneus</taxon>
    </lineage>
</organism>
<name>A0A4Y2Q7H6_ARAVE</name>
<dbReference type="Proteomes" id="UP000499080">
    <property type="component" value="Unassembled WGS sequence"/>
</dbReference>
<reference evidence="2 3" key="1">
    <citation type="journal article" date="2019" name="Sci. Rep.">
        <title>Orb-weaving spider Araneus ventricosus genome elucidates the spidroin gene catalogue.</title>
        <authorList>
            <person name="Kono N."/>
            <person name="Nakamura H."/>
            <person name="Ohtoshi R."/>
            <person name="Moran D.A.P."/>
            <person name="Shinohara A."/>
            <person name="Yoshida Y."/>
            <person name="Fujiwara M."/>
            <person name="Mori M."/>
            <person name="Tomita M."/>
            <person name="Arakawa K."/>
        </authorList>
    </citation>
    <scope>NUCLEOTIDE SEQUENCE [LARGE SCALE GENOMIC DNA]</scope>
</reference>
<feature type="region of interest" description="Disordered" evidence="1">
    <location>
        <begin position="23"/>
        <end position="61"/>
    </location>
</feature>
<evidence type="ECO:0000313" key="2">
    <source>
        <dbReference type="EMBL" id="GBN59202.1"/>
    </source>
</evidence>